<dbReference type="EMBL" id="JAWLKA010000045">
    <property type="protein sequence ID" value="MDV6286758.1"/>
    <property type="molecule type" value="Genomic_DNA"/>
</dbReference>
<dbReference type="Proteomes" id="UP001185737">
    <property type="component" value="Unassembled WGS sequence"/>
</dbReference>
<comment type="caution">
    <text evidence="1">The sequence shown here is derived from an EMBL/GenBank/DDBJ whole genome shotgun (WGS) entry which is preliminary data.</text>
</comment>
<name>A0ABU4CTF5_RHOJO</name>
<reference evidence="1 2" key="1">
    <citation type="submission" date="2023-10" db="EMBL/GenBank/DDBJ databases">
        <title>Development of a sustainable strategy for remediation of hydrocarbon-contaminated territories based on the waste exchange concept.</title>
        <authorList>
            <person name="Krivoruchko A."/>
        </authorList>
    </citation>
    <scope>NUCLEOTIDE SEQUENCE [LARGE SCALE GENOMIC DNA]</scope>
    <source>
        <strain evidence="1 2">IEGM 60</strain>
    </source>
</reference>
<protein>
    <submittedName>
        <fullName evidence="1">Uncharacterized protein</fullName>
    </submittedName>
</protein>
<evidence type="ECO:0000313" key="2">
    <source>
        <dbReference type="Proteomes" id="UP001185737"/>
    </source>
</evidence>
<organism evidence="1 2">
    <name type="scientific">Rhodococcus jostii</name>
    <dbReference type="NCBI Taxonomy" id="132919"/>
    <lineage>
        <taxon>Bacteria</taxon>
        <taxon>Bacillati</taxon>
        <taxon>Actinomycetota</taxon>
        <taxon>Actinomycetes</taxon>
        <taxon>Mycobacteriales</taxon>
        <taxon>Nocardiaceae</taxon>
        <taxon>Rhodococcus</taxon>
    </lineage>
</organism>
<evidence type="ECO:0000313" key="1">
    <source>
        <dbReference type="EMBL" id="MDV6286758.1"/>
    </source>
</evidence>
<keyword evidence="2" id="KW-1185">Reference proteome</keyword>
<dbReference type="RefSeq" id="WP_317571738.1">
    <property type="nucleotide sequence ID" value="NZ_JAWLKA010000045.1"/>
</dbReference>
<proteinExistence type="predicted"/>
<gene>
    <name evidence="1" type="ORF">R3Q59_40490</name>
</gene>
<sequence>MRIVINRQLAWELADQLRRCLTAKERTAVFADLGGGDESAAIHRLIHIAAERNHPLPARMVEELGDWAYAHGAEDHYAPVLSRIQDPLGLHR</sequence>
<accession>A0ABU4CTF5</accession>